<protein>
    <submittedName>
        <fullName evidence="1">Uncharacterized protein</fullName>
    </submittedName>
</protein>
<accession>A0A0F9MWX8</accession>
<dbReference type="EMBL" id="LAZR01008068">
    <property type="protein sequence ID" value="KKM81160.1"/>
    <property type="molecule type" value="Genomic_DNA"/>
</dbReference>
<name>A0A0F9MWX8_9ZZZZ</name>
<evidence type="ECO:0000313" key="1">
    <source>
        <dbReference type="EMBL" id="KKM81160.1"/>
    </source>
</evidence>
<gene>
    <name evidence="1" type="ORF">LCGC14_1332630</name>
</gene>
<proteinExistence type="predicted"/>
<sequence length="258" mass="26882">MVQPEEGALARRIVALERGVKELTNLLTLGLVGSDAEATLRQHSALLGALIGDVTLGNVLTGPFPGVDSSMAIRYADPVGAATPTDYKAGSINTKSAETDAVFGTGTVRAVPFYMPGKPNLVYRISAKVITAGAGGESVRLGIYANDGNVKPTHLLLDAGEIDVSTTGMKTIAIKESFPRGLLWLVATMEGNARMVTIDGGTTGVWALLGEQAGTLIAGWKADHTYGSLPEQFGVGGAFTQTTTVIAMWLSFLQGGWS</sequence>
<comment type="caution">
    <text evidence="1">The sequence shown here is derived from an EMBL/GenBank/DDBJ whole genome shotgun (WGS) entry which is preliminary data.</text>
</comment>
<dbReference type="AlphaFoldDB" id="A0A0F9MWX8"/>
<reference evidence="1" key="1">
    <citation type="journal article" date="2015" name="Nature">
        <title>Complex archaea that bridge the gap between prokaryotes and eukaryotes.</title>
        <authorList>
            <person name="Spang A."/>
            <person name="Saw J.H."/>
            <person name="Jorgensen S.L."/>
            <person name="Zaremba-Niedzwiedzka K."/>
            <person name="Martijn J."/>
            <person name="Lind A.E."/>
            <person name="van Eijk R."/>
            <person name="Schleper C."/>
            <person name="Guy L."/>
            <person name="Ettema T.J."/>
        </authorList>
    </citation>
    <scope>NUCLEOTIDE SEQUENCE</scope>
</reference>
<organism evidence="1">
    <name type="scientific">marine sediment metagenome</name>
    <dbReference type="NCBI Taxonomy" id="412755"/>
    <lineage>
        <taxon>unclassified sequences</taxon>
        <taxon>metagenomes</taxon>
        <taxon>ecological metagenomes</taxon>
    </lineage>
</organism>